<accession>A0ABR9WMS6</accession>
<evidence type="ECO:0000313" key="1">
    <source>
        <dbReference type="EMBL" id="MBE9575207.1"/>
    </source>
</evidence>
<dbReference type="Proteomes" id="UP000656274">
    <property type="component" value="Unassembled WGS sequence"/>
</dbReference>
<comment type="caution">
    <text evidence="1">The sequence shown here is derived from an EMBL/GenBank/DDBJ whole genome shotgun (WGS) entry which is preliminary data.</text>
</comment>
<sequence>MKNLVLIFFSVFSFAQQQFRTSDFGYSDDVVKVEESLYMFDKNQNKFVKENYYITEIKNTYVQRQILENIYQEEKISGEYLYVYNSDSTLKEINYKPIIGDFGHPIRFLFQYEKGKLKKVIVEHMSSTTYEYDKKGNLIKEVELNADDEPSETIFYQDYIDKKSYTKINKSNDGSGSDFTKEIYKDGLLIEKNMVSEDFNSTTKYSYDNFRNVISQVYDDSSRIDFNYEFDAKNNRIKIAKVIPALPDDNSFAFAKITYADGTASGSTELDLDFIKKHYKAFREKDSLVQQYQKVAYTRKDYLSVLKGEEGAIEIQDSYDNDFEKVVELTDTPEHSSLVIFNEVDQSVHFVKGFYLDDFAKHEWHDAIKLESPTKIFWVKDNKFKISFYQEGKYLQSGNFSIEDDENPKHLVVKSVDGATYQIQNVDTSEAGRLYPLFKK</sequence>
<name>A0ABR9WMS6_9FLAO</name>
<dbReference type="Gene3D" id="2.180.10.10">
    <property type="entry name" value="RHS repeat-associated core"/>
    <property type="match status" value="1"/>
</dbReference>
<dbReference type="RefSeq" id="WP_194093157.1">
    <property type="nucleotide sequence ID" value="NZ_JADFTZ010000001.1"/>
</dbReference>
<gene>
    <name evidence="1" type="ORF">IM755_00650</name>
</gene>
<protein>
    <submittedName>
        <fullName evidence="1">Uncharacterized protein</fullName>
    </submittedName>
</protein>
<keyword evidence="2" id="KW-1185">Reference proteome</keyword>
<evidence type="ECO:0000313" key="2">
    <source>
        <dbReference type="Proteomes" id="UP000656274"/>
    </source>
</evidence>
<reference evidence="1 2" key="1">
    <citation type="submission" date="2020-10" db="EMBL/GenBank/DDBJ databases">
        <title>The genome sequence of Flavobacterium aquaticum 1Y8A.</title>
        <authorList>
            <person name="Liu Y."/>
        </authorList>
    </citation>
    <scope>NUCLEOTIDE SEQUENCE [LARGE SCALE GENOMIC DNA]</scope>
    <source>
        <strain evidence="1 2">1Y8A</strain>
    </source>
</reference>
<organism evidence="1 2">
    <name type="scientific">Flavobacterium proteolyticum</name>
    <dbReference type="NCBI Taxonomy" id="2911683"/>
    <lineage>
        <taxon>Bacteria</taxon>
        <taxon>Pseudomonadati</taxon>
        <taxon>Bacteroidota</taxon>
        <taxon>Flavobacteriia</taxon>
        <taxon>Flavobacteriales</taxon>
        <taxon>Flavobacteriaceae</taxon>
        <taxon>Flavobacterium</taxon>
    </lineage>
</organism>
<dbReference type="EMBL" id="JADFTZ010000001">
    <property type="protein sequence ID" value="MBE9575207.1"/>
    <property type="molecule type" value="Genomic_DNA"/>
</dbReference>
<proteinExistence type="predicted"/>